<dbReference type="AlphaFoldDB" id="A0A0P9F2V6"/>
<feature type="domain" description="ABC transporter" evidence="3">
    <location>
        <begin position="3"/>
        <end position="201"/>
    </location>
</feature>
<evidence type="ECO:0000256" key="1">
    <source>
        <dbReference type="ARBA" id="ARBA00022741"/>
    </source>
</evidence>
<dbReference type="Proteomes" id="UP000050509">
    <property type="component" value="Unassembled WGS sequence"/>
</dbReference>
<sequence length="285" mass="32162">GMIGPSGCGKTTTVRLMTGLYRRDSGSLWVLGRDPGKFSLRTRERIGYMPQHFVLYPNLTVWENLNFVASLYGMGYFARRKWLEQALDFVELSDARRRLGSQLSGGMQRRLELACTLVHNPLLIFADEPTAGIDPVLRGKFWDHFRNLRDQGRTLFVTTQYVGEAAYCDMVGVMRAGRMIHIDTPENLRRKAFGGEIIQIVVDPSQSAETASILQQLPFVNNVARAREQPGLLYVYVADGSEALPAIFQTMNAHPNITVQQADKYVPPFDDVFIRLMEQADTNNV</sequence>
<dbReference type="PANTHER" id="PTHR43038">
    <property type="entry name" value="ATP-BINDING CASSETTE, SUB-FAMILY H, MEMBER 1"/>
    <property type="match status" value="1"/>
</dbReference>
<dbReference type="Gene3D" id="3.40.50.300">
    <property type="entry name" value="P-loop containing nucleotide triphosphate hydrolases"/>
    <property type="match status" value="1"/>
</dbReference>
<dbReference type="InterPro" id="IPR017871">
    <property type="entry name" value="ABC_transporter-like_CS"/>
</dbReference>
<dbReference type="Pfam" id="PF00005">
    <property type="entry name" value="ABC_tran"/>
    <property type="match status" value="1"/>
</dbReference>
<keyword evidence="2" id="KW-0067">ATP-binding</keyword>
<accession>A0A0P9F2V6</accession>
<organism evidence="4 5">
    <name type="scientific">Kouleothrix aurantiaca</name>
    <dbReference type="NCBI Taxonomy" id="186479"/>
    <lineage>
        <taxon>Bacteria</taxon>
        <taxon>Bacillati</taxon>
        <taxon>Chloroflexota</taxon>
        <taxon>Chloroflexia</taxon>
        <taxon>Chloroflexales</taxon>
        <taxon>Roseiflexineae</taxon>
        <taxon>Roseiflexaceae</taxon>
        <taxon>Kouleothrix</taxon>
    </lineage>
</organism>
<proteinExistence type="predicted"/>
<dbReference type="PROSITE" id="PS00211">
    <property type="entry name" value="ABC_TRANSPORTER_1"/>
    <property type="match status" value="1"/>
</dbReference>
<evidence type="ECO:0000259" key="3">
    <source>
        <dbReference type="PROSITE" id="PS50893"/>
    </source>
</evidence>
<dbReference type="EMBL" id="LJCR01001178">
    <property type="protein sequence ID" value="KPV50866.1"/>
    <property type="molecule type" value="Genomic_DNA"/>
</dbReference>
<comment type="caution">
    <text evidence="4">The sequence shown here is derived from an EMBL/GenBank/DDBJ whole genome shotgun (WGS) entry which is preliminary data.</text>
</comment>
<dbReference type="InterPro" id="IPR003593">
    <property type="entry name" value="AAA+_ATPase"/>
</dbReference>
<dbReference type="GO" id="GO:0005524">
    <property type="term" value="F:ATP binding"/>
    <property type="evidence" value="ECO:0007669"/>
    <property type="project" value="UniProtKB-KW"/>
</dbReference>
<reference evidence="4 5" key="1">
    <citation type="submission" date="2015-09" db="EMBL/GenBank/DDBJ databases">
        <title>Draft genome sequence of Kouleothrix aurantiaca JCM 19913.</title>
        <authorList>
            <person name="Hemp J."/>
        </authorList>
    </citation>
    <scope>NUCLEOTIDE SEQUENCE [LARGE SCALE GENOMIC DNA]</scope>
    <source>
        <strain evidence="4 5">COM-B</strain>
    </source>
</reference>
<dbReference type="GO" id="GO:0016887">
    <property type="term" value="F:ATP hydrolysis activity"/>
    <property type="evidence" value="ECO:0007669"/>
    <property type="project" value="InterPro"/>
</dbReference>
<dbReference type="SUPFAM" id="SSF52540">
    <property type="entry name" value="P-loop containing nucleoside triphosphate hydrolases"/>
    <property type="match status" value="1"/>
</dbReference>
<evidence type="ECO:0000256" key="2">
    <source>
        <dbReference type="ARBA" id="ARBA00022840"/>
    </source>
</evidence>
<protein>
    <submittedName>
        <fullName evidence="4">ABC transporter</fullName>
    </submittedName>
</protein>
<keyword evidence="5" id="KW-1185">Reference proteome</keyword>
<feature type="non-terminal residue" evidence="4">
    <location>
        <position position="1"/>
    </location>
</feature>
<keyword evidence="1" id="KW-0547">Nucleotide-binding</keyword>
<gene>
    <name evidence="4" type="ORF">SE17_24455</name>
</gene>
<dbReference type="InterPro" id="IPR027417">
    <property type="entry name" value="P-loop_NTPase"/>
</dbReference>
<dbReference type="SMART" id="SM00382">
    <property type="entry name" value="AAA"/>
    <property type="match status" value="1"/>
</dbReference>
<dbReference type="PANTHER" id="PTHR43038:SF8">
    <property type="entry name" value="ABC-TYPE MULTIDRUG TRANSPORT SYSTEM, ATPASE COMPONENT"/>
    <property type="match status" value="1"/>
</dbReference>
<name>A0A0P9F2V6_9CHLR</name>
<dbReference type="PROSITE" id="PS50893">
    <property type="entry name" value="ABC_TRANSPORTER_2"/>
    <property type="match status" value="1"/>
</dbReference>
<dbReference type="InterPro" id="IPR003439">
    <property type="entry name" value="ABC_transporter-like_ATP-bd"/>
</dbReference>
<evidence type="ECO:0000313" key="4">
    <source>
        <dbReference type="EMBL" id="KPV50866.1"/>
    </source>
</evidence>
<evidence type="ECO:0000313" key="5">
    <source>
        <dbReference type="Proteomes" id="UP000050509"/>
    </source>
</evidence>